<dbReference type="STRING" id="994479.GCA_000194155_02258"/>
<gene>
    <name evidence="1" type="ORF">A8926_3185</name>
</gene>
<dbReference type="PANTHER" id="PTHR43611:SF3">
    <property type="entry name" value="FLAVIN MONONUCLEOTIDE HYDROLASE 1, CHLOROPLATIC"/>
    <property type="match status" value="1"/>
</dbReference>
<dbReference type="NCBIfam" id="TIGR01509">
    <property type="entry name" value="HAD-SF-IA-v3"/>
    <property type="match status" value="1"/>
</dbReference>
<dbReference type="InterPro" id="IPR023214">
    <property type="entry name" value="HAD_sf"/>
</dbReference>
<accession>A0A2N3XXU5</accession>
<dbReference type="Proteomes" id="UP000233786">
    <property type="component" value="Unassembled WGS sequence"/>
</dbReference>
<dbReference type="PANTHER" id="PTHR43611">
    <property type="entry name" value="ALPHA-D-GLUCOSE 1-PHOSPHATE PHOSPHATASE"/>
    <property type="match status" value="1"/>
</dbReference>
<dbReference type="Pfam" id="PF00702">
    <property type="entry name" value="Hydrolase"/>
    <property type="match status" value="1"/>
</dbReference>
<dbReference type="GO" id="GO:0016787">
    <property type="term" value="F:hydrolase activity"/>
    <property type="evidence" value="ECO:0007669"/>
    <property type="project" value="UniProtKB-KW"/>
</dbReference>
<proteinExistence type="predicted"/>
<organism evidence="1 2">
    <name type="scientific">Saccharopolyspora spinosa</name>
    <dbReference type="NCBI Taxonomy" id="60894"/>
    <lineage>
        <taxon>Bacteria</taxon>
        <taxon>Bacillati</taxon>
        <taxon>Actinomycetota</taxon>
        <taxon>Actinomycetes</taxon>
        <taxon>Pseudonocardiales</taxon>
        <taxon>Pseudonocardiaceae</taxon>
        <taxon>Saccharopolyspora</taxon>
    </lineage>
</organism>
<dbReference type="InterPro" id="IPR036291">
    <property type="entry name" value="NAD(P)-bd_dom_sf"/>
</dbReference>
<evidence type="ECO:0000313" key="2">
    <source>
        <dbReference type="Proteomes" id="UP000233786"/>
    </source>
</evidence>
<keyword evidence="2" id="KW-1185">Reference proteome</keyword>
<reference evidence="1" key="1">
    <citation type="submission" date="2017-12" db="EMBL/GenBank/DDBJ databases">
        <title>Sequencing the genomes of 1000 Actinobacteria strains.</title>
        <authorList>
            <person name="Klenk H.-P."/>
        </authorList>
    </citation>
    <scope>NUCLEOTIDE SEQUENCE [LARGE SCALE GENOMIC DNA]</scope>
    <source>
        <strain evidence="1">DSM 44228</strain>
    </source>
</reference>
<comment type="caution">
    <text evidence="1">The sequence shown here is derived from an EMBL/GenBank/DDBJ whole genome shotgun (WGS) entry which is preliminary data.</text>
</comment>
<dbReference type="SUPFAM" id="SSF56784">
    <property type="entry name" value="HAD-like"/>
    <property type="match status" value="1"/>
</dbReference>
<keyword evidence="1" id="KW-0378">Hydrolase</keyword>
<dbReference type="EMBL" id="PJNB01000001">
    <property type="protein sequence ID" value="PKW15472.1"/>
    <property type="molecule type" value="Genomic_DNA"/>
</dbReference>
<sequence length="161" mass="16544">MLSPGSGVVRTGAAQGISRAIAARLASESCRVVVAEIDVAKLAGKALGILEHAGPPTPEQVAASETTDDERFLVLPLDDAFDAVVISGEAGPSKPDASIYDLALHRVAVAPAATAFVDDDMANVHGARAVGMQGFQRTDQADTWAAPTQLIPARACARSGR</sequence>
<dbReference type="SUPFAM" id="SSF51735">
    <property type="entry name" value="NAD(P)-binding Rossmann-fold domains"/>
    <property type="match status" value="1"/>
</dbReference>
<protein>
    <submittedName>
        <fullName evidence="1">HAD superfamily hydrolase (TIGR01509 family)</fullName>
    </submittedName>
</protein>
<dbReference type="AlphaFoldDB" id="A0A2N3XXU5"/>
<dbReference type="InterPro" id="IPR006439">
    <property type="entry name" value="HAD-SF_hydro_IA"/>
</dbReference>
<evidence type="ECO:0000313" key="1">
    <source>
        <dbReference type="EMBL" id="PKW15472.1"/>
    </source>
</evidence>
<dbReference type="Gene3D" id="3.40.50.1000">
    <property type="entry name" value="HAD superfamily/HAD-like"/>
    <property type="match status" value="1"/>
</dbReference>
<dbReference type="InterPro" id="IPR036412">
    <property type="entry name" value="HAD-like_sf"/>
</dbReference>
<name>A0A2N3XXU5_SACSN</name>